<accession>A0ABV3X4Y5</accession>
<dbReference type="SUPFAM" id="SSF52540">
    <property type="entry name" value="P-loop containing nucleoside triphosphate hydrolases"/>
    <property type="match status" value="1"/>
</dbReference>
<evidence type="ECO:0000313" key="7">
    <source>
        <dbReference type="Proteomes" id="UP001559623"/>
    </source>
</evidence>
<keyword evidence="4 6" id="KW-0067">ATP-binding</keyword>
<evidence type="ECO:0000256" key="2">
    <source>
        <dbReference type="ARBA" id="ARBA00022448"/>
    </source>
</evidence>
<keyword evidence="7" id="KW-1185">Reference proteome</keyword>
<dbReference type="Proteomes" id="UP001559623">
    <property type="component" value="Unassembled WGS sequence"/>
</dbReference>
<dbReference type="EMBL" id="JARVLH010000002">
    <property type="protein sequence ID" value="MEX5284682.1"/>
    <property type="molecule type" value="Genomic_DNA"/>
</dbReference>
<keyword evidence="2" id="KW-0813">Transport</keyword>
<dbReference type="CDD" id="cd03235">
    <property type="entry name" value="ABC_Metallic_Cations"/>
    <property type="match status" value="1"/>
</dbReference>
<dbReference type="Gene3D" id="3.40.50.300">
    <property type="entry name" value="P-loop containing nucleotide triphosphate hydrolases"/>
    <property type="match status" value="1"/>
</dbReference>
<dbReference type="InterPro" id="IPR017871">
    <property type="entry name" value="ABC_transporter-like_CS"/>
</dbReference>
<dbReference type="PANTHER" id="PTHR42734:SF5">
    <property type="entry name" value="IRON TRANSPORT SYSTEM ATP-BINDING PROTEIN HI_0361-RELATED"/>
    <property type="match status" value="1"/>
</dbReference>
<reference evidence="6 7" key="1">
    <citation type="submission" date="2023-04" db="EMBL/GenBank/DDBJ databases">
        <title>Genome Sequence of Selenomonas sputigena ATCC 33150.</title>
        <authorList>
            <person name="Miller D.P."/>
            <person name="Anvari S."/>
            <person name="Polson S.W."/>
            <person name="Macdonald M."/>
            <person name="Mcdowell J.V."/>
        </authorList>
    </citation>
    <scope>NUCLEOTIDE SEQUENCE [LARGE SCALE GENOMIC DNA]</scope>
    <source>
        <strain evidence="6 7">ATCC 33150</strain>
    </source>
</reference>
<dbReference type="InterPro" id="IPR003439">
    <property type="entry name" value="ABC_transporter-like_ATP-bd"/>
</dbReference>
<dbReference type="PANTHER" id="PTHR42734">
    <property type="entry name" value="METAL TRANSPORT SYSTEM ATP-BINDING PROTEIN TM_0124-RELATED"/>
    <property type="match status" value="1"/>
</dbReference>
<evidence type="ECO:0000256" key="4">
    <source>
        <dbReference type="ARBA" id="ARBA00022840"/>
    </source>
</evidence>
<sequence length="240" mass="27206">MGEKMLLHVEDVTMAYRENAVLWDIDLDVPTGVRCAIVGPNGAGKSTLLKGVLGLEKPVAGYVRIWGKTIEEVRERIAYVPQRGTVNWNFPTTVFDVVLMGRYVHIGLMRRPGREDRERARAALVEMQLEKLADRQISELSGGQKQRVFIARALAQESDLYIMDEPLAGVDETTERIVMDKFVALQKERKTVIAVHHDLSTLDMYFDYLVVLNRTIKASGYLKDMDKEAALALAFRPKER</sequence>
<dbReference type="RefSeq" id="WP_368846412.1">
    <property type="nucleotide sequence ID" value="NZ_CP194411.1"/>
</dbReference>
<dbReference type="SMART" id="SM00382">
    <property type="entry name" value="AAA"/>
    <property type="match status" value="1"/>
</dbReference>
<comment type="caution">
    <text evidence="6">The sequence shown here is derived from an EMBL/GenBank/DDBJ whole genome shotgun (WGS) entry which is preliminary data.</text>
</comment>
<protein>
    <submittedName>
        <fullName evidence="6">ABC transporter ATP-binding protein</fullName>
    </submittedName>
</protein>
<evidence type="ECO:0000256" key="3">
    <source>
        <dbReference type="ARBA" id="ARBA00022741"/>
    </source>
</evidence>
<dbReference type="InterPro" id="IPR050153">
    <property type="entry name" value="Metal_Ion_Import_ABC"/>
</dbReference>
<dbReference type="PROSITE" id="PS50893">
    <property type="entry name" value="ABC_TRANSPORTER_2"/>
    <property type="match status" value="1"/>
</dbReference>
<name>A0ABV3X4Y5_9FIRM</name>
<dbReference type="InterPro" id="IPR027417">
    <property type="entry name" value="P-loop_NTPase"/>
</dbReference>
<evidence type="ECO:0000256" key="1">
    <source>
        <dbReference type="ARBA" id="ARBA00005417"/>
    </source>
</evidence>
<dbReference type="GO" id="GO:0005524">
    <property type="term" value="F:ATP binding"/>
    <property type="evidence" value="ECO:0007669"/>
    <property type="project" value="UniProtKB-KW"/>
</dbReference>
<evidence type="ECO:0000313" key="6">
    <source>
        <dbReference type="EMBL" id="MEX5284682.1"/>
    </source>
</evidence>
<evidence type="ECO:0000259" key="5">
    <source>
        <dbReference type="PROSITE" id="PS50893"/>
    </source>
</evidence>
<comment type="similarity">
    <text evidence="1">Belongs to the ABC transporter superfamily.</text>
</comment>
<gene>
    <name evidence="6" type="ORF">QCO44_03370</name>
</gene>
<keyword evidence="3" id="KW-0547">Nucleotide-binding</keyword>
<feature type="domain" description="ABC transporter" evidence="5">
    <location>
        <begin position="7"/>
        <end position="238"/>
    </location>
</feature>
<organism evidence="6 7">
    <name type="scientific">Selenomonas sputigena</name>
    <dbReference type="NCBI Taxonomy" id="69823"/>
    <lineage>
        <taxon>Bacteria</taxon>
        <taxon>Bacillati</taxon>
        <taxon>Bacillota</taxon>
        <taxon>Negativicutes</taxon>
        <taxon>Selenomonadales</taxon>
        <taxon>Selenomonadaceae</taxon>
        <taxon>Selenomonas</taxon>
    </lineage>
</organism>
<proteinExistence type="inferred from homology"/>
<dbReference type="PROSITE" id="PS00211">
    <property type="entry name" value="ABC_TRANSPORTER_1"/>
    <property type="match status" value="1"/>
</dbReference>
<dbReference type="InterPro" id="IPR003593">
    <property type="entry name" value="AAA+_ATPase"/>
</dbReference>
<dbReference type="Pfam" id="PF00005">
    <property type="entry name" value="ABC_tran"/>
    <property type="match status" value="1"/>
</dbReference>